<comment type="caution">
    <text evidence="2">The sequence shown here is derived from an EMBL/GenBank/DDBJ whole genome shotgun (WGS) entry which is preliminary data.</text>
</comment>
<dbReference type="Gene3D" id="2.60.40.10">
    <property type="entry name" value="Immunoglobulins"/>
    <property type="match status" value="1"/>
</dbReference>
<dbReference type="Proteomes" id="UP000305778">
    <property type="component" value="Unassembled WGS sequence"/>
</dbReference>
<dbReference type="RefSeq" id="WP_136723902.1">
    <property type="nucleotide sequence ID" value="NZ_SUMC01000010.1"/>
</dbReference>
<evidence type="ECO:0008006" key="4">
    <source>
        <dbReference type="Google" id="ProtNLM"/>
    </source>
</evidence>
<organism evidence="2 3">
    <name type="scientific">Actinacidiphila oryziradicis</name>
    <dbReference type="NCBI Taxonomy" id="2571141"/>
    <lineage>
        <taxon>Bacteria</taxon>
        <taxon>Bacillati</taxon>
        <taxon>Actinomycetota</taxon>
        <taxon>Actinomycetes</taxon>
        <taxon>Kitasatosporales</taxon>
        <taxon>Streptomycetaceae</taxon>
        <taxon>Actinacidiphila</taxon>
    </lineage>
</organism>
<accession>A0A4U0SMV4</accession>
<gene>
    <name evidence="2" type="ORF">FCI23_13975</name>
</gene>
<sequence>MSVAARDTAGNPFAGLLVRFDITGSTGSAFSDGAVSSTATTGPDGLASTPRITAGPTPGDFTVQATAPGDSFVAGDFTVRAAPAAPQSESGNVLRDANQLYVFQVTQGALFTPSAAAWPQAEPGGDSLICLGICSKQNLPVHIADLRQRITAPSGFVFTHVAQYACFMEFAGWDQVRPKTSLSFRLEEGGTVLVVTGGLKVPASGPDKPFLGWGLHVKATMDAVPGPSSPGKAEFGQTDPVTLSGEILPTKNV</sequence>
<name>A0A4U0SMV4_9ACTN</name>
<proteinExistence type="predicted"/>
<reference evidence="2 3" key="1">
    <citation type="submission" date="2019-04" db="EMBL/GenBank/DDBJ databases">
        <title>Streptomyces oryziradicis sp. nov., a novel actinomycete isolated from rhizosphere soil of rice (Oryza sativa L.).</title>
        <authorList>
            <person name="Li C."/>
        </authorList>
    </citation>
    <scope>NUCLEOTIDE SEQUENCE [LARGE SCALE GENOMIC DNA]</scope>
    <source>
        <strain evidence="2 3">NEAU-C40</strain>
    </source>
</reference>
<evidence type="ECO:0000313" key="2">
    <source>
        <dbReference type="EMBL" id="TKA11056.1"/>
    </source>
</evidence>
<protein>
    <recommendedName>
        <fullName evidence="4">Big-1 domain-containing protein</fullName>
    </recommendedName>
</protein>
<dbReference type="InterPro" id="IPR008964">
    <property type="entry name" value="Invasin/intimin_cell_adhesion"/>
</dbReference>
<feature type="region of interest" description="Disordered" evidence="1">
    <location>
        <begin position="31"/>
        <end position="52"/>
    </location>
</feature>
<dbReference type="GO" id="GO:0005975">
    <property type="term" value="P:carbohydrate metabolic process"/>
    <property type="evidence" value="ECO:0007669"/>
    <property type="project" value="UniProtKB-ARBA"/>
</dbReference>
<dbReference type="AlphaFoldDB" id="A0A4U0SMV4"/>
<dbReference type="InterPro" id="IPR013783">
    <property type="entry name" value="Ig-like_fold"/>
</dbReference>
<dbReference type="EMBL" id="SUMC01000010">
    <property type="protein sequence ID" value="TKA11056.1"/>
    <property type="molecule type" value="Genomic_DNA"/>
</dbReference>
<feature type="compositionally biased region" description="Polar residues" evidence="1">
    <location>
        <begin position="31"/>
        <end position="41"/>
    </location>
</feature>
<dbReference type="SUPFAM" id="SSF49373">
    <property type="entry name" value="Invasin/intimin cell-adhesion fragments"/>
    <property type="match status" value="1"/>
</dbReference>
<evidence type="ECO:0000256" key="1">
    <source>
        <dbReference type="SAM" id="MobiDB-lite"/>
    </source>
</evidence>
<dbReference type="OrthoDB" id="9762443at2"/>
<keyword evidence="3" id="KW-1185">Reference proteome</keyword>
<evidence type="ECO:0000313" key="3">
    <source>
        <dbReference type="Proteomes" id="UP000305778"/>
    </source>
</evidence>